<protein>
    <submittedName>
        <fullName evidence="1">Uncharacterized protein</fullName>
    </submittedName>
</protein>
<dbReference type="EMBL" id="OX465085">
    <property type="protein sequence ID" value="CAI9301612.1"/>
    <property type="molecule type" value="Genomic_DNA"/>
</dbReference>
<accession>A0AA36A1N7</accession>
<sequence length="209" mass="24373">MTRRDYGQPIEEESTRESPRLPVVHFFKICGSTVYWGWIEQVGLLEGIKPILVKSFDGVQGRFMCMAWKRLFQIQEIIYKELVIEFLATVSFRRKIGSLENGNLTFCLGGERRDQSLVEFAMRTEIYLPSEVHTESCIEFITGCIRIAKGFKDDTYWLTIANDTYNKGTAQESEIRSPLHCLLHRKRSPRFSSIWRDVDHPDCTVLWHS</sequence>
<gene>
    <name evidence="1" type="ORF">LSALG_LOCUS40145</name>
</gene>
<reference evidence="1" key="1">
    <citation type="submission" date="2023-04" db="EMBL/GenBank/DDBJ databases">
        <authorList>
            <person name="Vijverberg K."/>
            <person name="Xiong W."/>
            <person name="Schranz E."/>
        </authorList>
    </citation>
    <scope>NUCLEOTIDE SEQUENCE</scope>
</reference>
<proteinExistence type="predicted"/>
<evidence type="ECO:0000313" key="1">
    <source>
        <dbReference type="EMBL" id="CAI9301612.1"/>
    </source>
</evidence>
<dbReference type="Proteomes" id="UP001177003">
    <property type="component" value="Chromosome 9"/>
</dbReference>
<name>A0AA36A1N7_LACSI</name>
<dbReference type="AlphaFoldDB" id="A0AA36A1N7"/>
<evidence type="ECO:0000313" key="2">
    <source>
        <dbReference type="Proteomes" id="UP001177003"/>
    </source>
</evidence>
<keyword evidence="2" id="KW-1185">Reference proteome</keyword>
<organism evidence="1 2">
    <name type="scientific">Lactuca saligna</name>
    <name type="common">Willowleaf lettuce</name>
    <dbReference type="NCBI Taxonomy" id="75948"/>
    <lineage>
        <taxon>Eukaryota</taxon>
        <taxon>Viridiplantae</taxon>
        <taxon>Streptophyta</taxon>
        <taxon>Embryophyta</taxon>
        <taxon>Tracheophyta</taxon>
        <taxon>Spermatophyta</taxon>
        <taxon>Magnoliopsida</taxon>
        <taxon>eudicotyledons</taxon>
        <taxon>Gunneridae</taxon>
        <taxon>Pentapetalae</taxon>
        <taxon>asterids</taxon>
        <taxon>campanulids</taxon>
        <taxon>Asterales</taxon>
        <taxon>Asteraceae</taxon>
        <taxon>Cichorioideae</taxon>
        <taxon>Cichorieae</taxon>
        <taxon>Lactucinae</taxon>
        <taxon>Lactuca</taxon>
    </lineage>
</organism>